<keyword evidence="4" id="KW-0479">Metal-binding</keyword>
<dbReference type="SUPFAM" id="SSF48576">
    <property type="entry name" value="Terpenoid synthases"/>
    <property type="match status" value="1"/>
</dbReference>
<dbReference type="InterPro" id="IPR008949">
    <property type="entry name" value="Isoprenoid_synthase_dom_sf"/>
</dbReference>
<protein>
    <submittedName>
        <fullName evidence="7">Polyprenyl synthetase</fullName>
    </submittedName>
</protein>
<dbReference type="CDD" id="cd00685">
    <property type="entry name" value="Trans_IPPS_HT"/>
    <property type="match status" value="1"/>
</dbReference>
<comment type="cofactor">
    <cofactor evidence="1">
        <name>Mg(2+)</name>
        <dbReference type="ChEBI" id="CHEBI:18420"/>
    </cofactor>
</comment>
<dbReference type="eggNOG" id="COG0142">
    <property type="taxonomic scope" value="Bacteria"/>
</dbReference>
<organism evidence="7 8">
    <name type="scientific">Melioribacter roseus (strain DSM 23840 / JCM 17771 / VKM B-2668 / P3M-2)</name>
    <dbReference type="NCBI Taxonomy" id="1191523"/>
    <lineage>
        <taxon>Bacteria</taxon>
        <taxon>Pseudomonadati</taxon>
        <taxon>Ignavibacteriota</taxon>
        <taxon>Ignavibacteria</taxon>
        <taxon>Ignavibacteriales</taxon>
        <taxon>Melioribacteraceae</taxon>
        <taxon>Melioribacter</taxon>
    </lineage>
</organism>
<reference evidence="7 8" key="1">
    <citation type="journal article" date="2013" name="PLoS ONE">
        <title>Genomic analysis of Melioribacter roseus, facultatively anaerobic organotrophic bacterium representing a novel deep lineage within Bacteriodetes/Chlorobi group.</title>
        <authorList>
            <person name="Kadnikov V.V."/>
            <person name="Mardanov A.V."/>
            <person name="Podosokorskaya O.A."/>
            <person name="Gavrilov S.N."/>
            <person name="Kublanov I.V."/>
            <person name="Beletsky A.V."/>
            <person name="Bonch-Osmolovskaya E.A."/>
            <person name="Ravin N.V."/>
        </authorList>
    </citation>
    <scope>NUCLEOTIDE SEQUENCE [LARGE SCALE GENOMIC DNA]</scope>
    <source>
        <strain evidence="8">JCM 17771 / P3M-2</strain>
    </source>
</reference>
<dbReference type="SFLD" id="SFLDS00005">
    <property type="entry name" value="Isoprenoid_Synthase_Type_I"/>
    <property type="match status" value="1"/>
</dbReference>
<dbReference type="KEGG" id="mro:MROS_0046"/>
<dbReference type="Gene3D" id="1.10.600.10">
    <property type="entry name" value="Farnesyl Diphosphate Synthase"/>
    <property type="match status" value="1"/>
</dbReference>
<evidence type="ECO:0000256" key="2">
    <source>
        <dbReference type="ARBA" id="ARBA00006706"/>
    </source>
</evidence>
<dbReference type="GO" id="GO:0046872">
    <property type="term" value="F:metal ion binding"/>
    <property type="evidence" value="ECO:0007669"/>
    <property type="project" value="UniProtKB-KW"/>
</dbReference>
<dbReference type="RefSeq" id="WP_014854727.1">
    <property type="nucleotide sequence ID" value="NC_018178.1"/>
</dbReference>
<dbReference type="STRING" id="1191523.MROS_0046"/>
<dbReference type="EMBL" id="CP003557">
    <property type="protein sequence ID" value="AFN73290.1"/>
    <property type="molecule type" value="Genomic_DNA"/>
</dbReference>
<dbReference type="PANTHER" id="PTHR12001">
    <property type="entry name" value="GERANYLGERANYL PYROPHOSPHATE SYNTHASE"/>
    <property type="match status" value="1"/>
</dbReference>
<dbReference type="InterPro" id="IPR000092">
    <property type="entry name" value="Polyprenyl_synt"/>
</dbReference>
<dbReference type="PROSITE" id="PS00444">
    <property type="entry name" value="POLYPRENYL_SYNTHASE_2"/>
    <property type="match status" value="1"/>
</dbReference>
<dbReference type="PATRIC" id="fig|1191523.3.peg.48"/>
<keyword evidence="3 6" id="KW-0808">Transferase</keyword>
<comment type="similarity">
    <text evidence="2 6">Belongs to the FPP/GGPP synthase family.</text>
</comment>
<evidence type="ECO:0000256" key="1">
    <source>
        <dbReference type="ARBA" id="ARBA00001946"/>
    </source>
</evidence>
<dbReference type="InterPro" id="IPR033749">
    <property type="entry name" value="Polyprenyl_synt_CS"/>
</dbReference>
<evidence type="ECO:0000256" key="3">
    <source>
        <dbReference type="ARBA" id="ARBA00022679"/>
    </source>
</evidence>
<proteinExistence type="inferred from homology"/>
<name>I6Z2B2_MELRP</name>
<dbReference type="Pfam" id="PF00348">
    <property type="entry name" value="polyprenyl_synt"/>
    <property type="match status" value="1"/>
</dbReference>
<dbReference type="PANTHER" id="PTHR12001:SF69">
    <property type="entry name" value="ALL TRANS-POLYPRENYL-DIPHOSPHATE SYNTHASE PDSS1"/>
    <property type="match status" value="1"/>
</dbReference>
<dbReference type="AlphaFoldDB" id="I6Z2B2"/>
<evidence type="ECO:0000256" key="5">
    <source>
        <dbReference type="ARBA" id="ARBA00022842"/>
    </source>
</evidence>
<dbReference type="GO" id="GO:0008299">
    <property type="term" value="P:isoprenoid biosynthetic process"/>
    <property type="evidence" value="ECO:0007669"/>
    <property type="project" value="InterPro"/>
</dbReference>
<dbReference type="GO" id="GO:0004659">
    <property type="term" value="F:prenyltransferase activity"/>
    <property type="evidence" value="ECO:0007669"/>
    <property type="project" value="InterPro"/>
</dbReference>
<dbReference type="OrthoDB" id="9805316at2"/>
<keyword evidence="8" id="KW-1185">Reference proteome</keyword>
<evidence type="ECO:0000256" key="6">
    <source>
        <dbReference type="RuleBase" id="RU004466"/>
    </source>
</evidence>
<gene>
    <name evidence="7" type="ordered locus">MROS_0046</name>
</gene>
<evidence type="ECO:0000313" key="7">
    <source>
        <dbReference type="EMBL" id="AFN73290.1"/>
    </source>
</evidence>
<evidence type="ECO:0000256" key="4">
    <source>
        <dbReference type="ARBA" id="ARBA00022723"/>
    </source>
</evidence>
<sequence length="330" mass="36965">MSIHTLSDITHSVDKELKEFNAVFKKSLKSNVGIVDLVTKYILKQKGKKIRPLLVLLSSKISGGITERSYRGAGLVELLHTATLVHDDVVDNADTRRNFPSINAIWKNKVAVLMGDYLLAKGLMLAVEYEDHDFLKVITNTVKRMSEGELLQIRKTRKLNNDEATYFRIISDKTASLLSTCCEIGAMAATNDSNKIKAMREFGENLGIAFQIRDDILDFIGKSSILGKPLAGDIRERKLTLPLIYALSKADNDEAKSVLKLIKNGGKNLDVNTVIEFVKKHDGISYAEEKANEYARKALTCLEQFEDCDAKDSLSGLVHFVVERKNNFFY</sequence>
<evidence type="ECO:0000313" key="8">
    <source>
        <dbReference type="Proteomes" id="UP000009011"/>
    </source>
</evidence>
<dbReference type="HOGENOM" id="CLU_014015_2_0_10"/>
<accession>I6Z2B2</accession>
<dbReference type="Proteomes" id="UP000009011">
    <property type="component" value="Chromosome"/>
</dbReference>
<keyword evidence="5" id="KW-0460">Magnesium</keyword>